<dbReference type="AlphaFoldDB" id="A0A8H7BKS0"/>
<dbReference type="GO" id="GO:0019005">
    <property type="term" value="C:SCF ubiquitin ligase complex"/>
    <property type="evidence" value="ECO:0007669"/>
    <property type="project" value="TreeGrafter"/>
</dbReference>
<comment type="caution">
    <text evidence="1">The sequence shown here is derived from an EMBL/GenBank/DDBJ whole genome shotgun (WGS) entry which is preliminary data.</text>
</comment>
<evidence type="ECO:0008006" key="3">
    <source>
        <dbReference type="Google" id="ProtNLM"/>
    </source>
</evidence>
<accession>A0A8H7BKS0</accession>
<keyword evidence="2" id="KW-1185">Reference proteome</keyword>
<gene>
    <name evidence="1" type="ORF">EC973_000788</name>
</gene>
<dbReference type="InterPro" id="IPR032675">
    <property type="entry name" value="LRR_dom_sf"/>
</dbReference>
<proteinExistence type="predicted"/>
<name>A0A8H7BKS0_9FUNG</name>
<protein>
    <recommendedName>
        <fullName evidence="3">F-box domain-containing protein</fullName>
    </recommendedName>
</protein>
<dbReference type="Proteomes" id="UP000605846">
    <property type="component" value="Unassembled WGS sequence"/>
</dbReference>
<dbReference type="OrthoDB" id="2243238at2759"/>
<evidence type="ECO:0000313" key="1">
    <source>
        <dbReference type="EMBL" id="KAF7724760.1"/>
    </source>
</evidence>
<dbReference type="PANTHER" id="PTHR13318:SF95">
    <property type="entry name" value="F-BOX PROTEIN YLR352W"/>
    <property type="match status" value="1"/>
</dbReference>
<dbReference type="GO" id="GO:0031146">
    <property type="term" value="P:SCF-dependent proteasomal ubiquitin-dependent protein catabolic process"/>
    <property type="evidence" value="ECO:0007669"/>
    <property type="project" value="TreeGrafter"/>
</dbReference>
<sequence length="610" mass="70796">MPLSSPDLLKVIELAFDYLSKEDQLILLCICKEWHSKLEHRYYREVIVHQEELFFQCFLPRLRETAETSSPLGHSIKELRLQMCTTLKVNIYEELNSLCPNLETLDLNTDGFTTTALASWCDGCSNLTSLTFDFYRKGCNPLDVLSHAPRLEYLKIDFELPEDLHIFAFSDSVHKFCPRLKTLDMVFHGAESTETCVAIEEDYFRNVEPASSLTRLDLMVELHCYDYRDVILYCAYKYPHLRVLAITSWKFKKSPFIQRRLDVFELFAKRCPELVSLDWFARCAPDVQFFNALADAGTKLTKMIFGDSIDSELPPLRQFPFYQPLLFSHLRHNITEFSVWHNNYYNIMTANELVSDLAWLPNLLRLTIRSNVDPEPPEYTKIDYDIDHLLDCCPHLTELIMLETRIVLSRRSLQAPVKEHPLRRLQMKEAHIAKGVLPRLSRRCRQLNSLSLSLCAIEAEGREIRIEMPYTSLRQLNMNHTLLSLSDTGTIIKFLACTRVEDPIQYDCNEQWVEAKPVWYYMVESRLLRREEKVTGRAHQLADNEARLADVLAKALRIGEFRLHEQLQLLKRDGRILSTMNLGADDFSCGYIHLICASVKSLCFNGALIG</sequence>
<organism evidence="1 2">
    <name type="scientific">Apophysomyces ossiformis</name>
    <dbReference type="NCBI Taxonomy" id="679940"/>
    <lineage>
        <taxon>Eukaryota</taxon>
        <taxon>Fungi</taxon>
        <taxon>Fungi incertae sedis</taxon>
        <taxon>Mucoromycota</taxon>
        <taxon>Mucoromycotina</taxon>
        <taxon>Mucoromycetes</taxon>
        <taxon>Mucorales</taxon>
        <taxon>Mucorineae</taxon>
        <taxon>Mucoraceae</taxon>
        <taxon>Apophysomyces</taxon>
    </lineage>
</organism>
<reference evidence="1" key="1">
    <citation type="submission" date="2020-01" db="EMBL/GenBank/DDBJ databases">
        <title>Genome Sequencing of Three Apophysomyces-Like Fungal Strains Confirms a Novel Fungal Genus in the Mucoromycota with divergent Burkholderia-like Endosymbiotic Bacteria.</title>
        <authorList>
            <person name="Stajich J.E."/>
            <person name="Macias A.M."/>
            <person name="Carter-House D."/>
            <person name="Lovett B."/>
            <person name="Kasson L.R."/>
            <person name="Berry K."/>
            <person name="Grigoriev I."/>
            <person name="Chang Y."/>
            <person name="Spatafora J."/>
            <person name="Kasson M.T."/>
        </authorList>
    </citation>
    <scope>NUCLEOTIDE SEQUENCE</scope>
    <source>
        <strain evidence="1">NRRL A-21654</strain>
    </source>
</reference>
<dbReference type="EMBL" id="JABAYA010000112">
    <property type="protein sequence ID" value="KAF7724760.1"/>
    <property type="molecule type" value="Genomic_DNA"/>
</dbReference>
<dbReference type="SUPFAM" id="SSF52047">
    <property type="entry name" value="RNI-like"/>
    <property type="match status" value="1"/>
</dbReference>
<evidence type="ECO:0000313" key="2">
    <source>
        <dbReference type="Proteomes" id="UP000605846"/>
    </source>
</evidence>
<dbReference type="Gene3D" id="3.80.10.10">
    <property type="entry name" value="Ribonuclease Inhibitor"/>
    <property type="match status" value="1"/>
</dbReference>
<dbReference type="PANTHER" id="PTHR13318">
    <property type="entry name" value="PARTNER OF PAIRED, ISOFORM B-RELATED"/>
    <property type="match status" value="1"/>
</dbReference>